<feature type="region of interest" description="Disordered" evidence="1">
    <location>
        <begin position="284"/>
        <end position="310"/>
    </location>
</feature>
<keyword evidence="2" id="KW-0812">Transmembrane</keyword>
<evidence type="ECO:0000313" key="4">
    <source>
        <dbReference type="Proteomes" id="UP001501074"/>
    </source>
</evidence>
<reference evidence="4" key="1">
    <citation type="journal article" date="2019" name="Int. J. Syst. Evol. Microbiol.">
        <title>The Global Catalogue of Microorganisms (GCM) 10K type strain sequencing project: providing services to taxonomists for standard genome sequencing and annotation.</title>
        <authorList>
            <consortium name="The Broad Institute Genomics Platform"/>
            <consortium name="The Broad Institute Genome Sequencing Center for Infectious Disease"/>
            <person name="Wu L."/>
            <person name="Ma J."/>
        </authorList>
    </citation>
    <scope>NUCLEOTIDE SEQUENCE [LARGE SCALE GENOMIC DNA]</scope>
    <source>
        <strain evidence="4">JCM 16902</strain>
    </source>
</reference>
<sequence>MLRSSSTRYLSAGAYLDPDFRNAVLHELLGRRDRAVAPSFSADAAPVVRHALNARRHQIVRDLVLTAILLVFLVVEGKLLLAVAALLCAVLLAYRSLRALLRLHVAGALALLVPAVITLVVAALLFESSSQGLFSFGGSDPYATPPTFTTFVARVIGVMVVVLGAAWTAVAVERLVNHQTIVDHLLPPTFSPAGSPTGPKRYQARLRYIDQAQTGNVTYYPHDASEKPFIGSGTPLHTWTRAVPLVTTEDAGAPSLTTQSIQDTLSIALVRMDGVGEVSVQERLVTQTSQRSGDPRTDPATGLPRPRMSPAEMELLESTDATGTHRYLCVRAAPGQGDYEIWVFVRCQVQGQTLHLDLIGCSTPPIRARYREIDQYTAPDLDVVRRTALATLPGLLGLLLRAPLRLLLTATRQDQGAGNLRTRLRRMADESSTDRGARTGVRELGTDLESQDFQAGLAIQRHVRMIEQQILETITVSMEQAGFSTGEFRRRTQIILDGPAQ</sequence>
<keyword evidence="2" id="KW-1133">Transmembrane helix</keyword>
<accession>A0ABP7AMP6</accession>
<feature type="transmembrane region" description="Helical" evidence="2">
    <location>
        <begin position="63"/>
        <end position="93"/>
    </location>
</feature>
<keyword evidence="2" id="KW-0472">Membrane</keyword>
<keyword evidence="4" id="KW-1185">Reference proteome</keyword>
<gene>
    <name evidence="3" type="ORF">GCM10022223_62700</name>
</gene>
<evidence type="ECO:0000256" key="1">
    <source>
        <dbReference type="SAM" id="MobiDB-lite"/>
    </source>
</evidence>
<evidence type="ECO:0000256" key="2">
    <source>
        <dbReference type="SAM" id="Phobius"/>
    </source>
</evidence>
<dbReference type="EMBL" id="BAAAZO010000012">
    <property type="protein sequence ID" value="GAA3635721.1"/>
    <property type="molecule type" value="Genomic_DNA"/>
</dbReference>
<evidence type="ECO:0000313" key="3">
    <source>
        <dbReference type="EMBL" id="GAA3635721.1"/>
    </source>
</evidence>
<feature type="transmembrane region" description="Helical" evidence="2">
    <location>
        <begin position="105"/>
        <end position="126"/>
    </location>
</feature>
<name>A0ABP7AMP6_9ACTN</name>
<dbReference type="Proteomes" id="UP001501074">
    <property type="component" value="Unassembled WGS sequence"/>
</dbReference>
<dbReference type="RefSeq" id="WP_231488767.1">
    <property type="nucleotide sequence ID" value="NZ_BAAAZO010000012.1"/>
</dbReference>
<protein>
    <submittedName>
        <fullName evidence="3">Uncharacterized protein</fullName>
    </submittedName>
</protein>
<feature type="transmembrane region" description="Helical" evidence="2">
    <location>
        <begin position="151"/>
        <end position="172"/>
    </location>
</feature>
<organism evidence="3 4">
    <name type="scientific">Kineosporia mesophila</name>
    <dbReference type="NCBI Taxonomy" id="566012"/>
    <lineage>
        <taxon>Bacteria</taxon>
        <taxon>Bacillati</taxon>
        <taxon>Actinomycetota</taxon>
        <taxon>Actinomycetes</taxon>
        <taxon>Kineosporiales</taxon>
        <taxon>Kineosporiaceae</taxon>
        <taxon>Kineosporia</taxon>
    </lineage>
</organism>
<comment type="caution">
    <text evidence="3">The sequence shown here is derived from an EMBL/GenBank/DDBJ whole genome shotgun (WGS) entry which is preliminary data.</text>
</comment>
<proteinExistence type="predicted"/>